<protein>
    <recommendedName>
        <fullName evidence="3">HAD hydrolase, family IA</fullName>
    </recommendedName>
</protein>
<dbReference type="Proteomes" id="UP000006437">
    <property type="component" value="Unassembled WGS sequence"/>
</dbReference>
<accession>G9X3L8</accession>
<dbReference type="InterPro" id="IPR023214">
    <property type="entry name" value="HAD_sf"/>
</dbReference>
<dbReference type="HOGENOM" id="CLU_045011_9_1_9"/>
<dbReference type="SUPFAM" id="SSF56784">
    <property type="entry name" value="HAD-like"/>
    <property type="match status" value="1"/>
</dbReference>
<dbReference type="EMBL" id="AFZE01000058">
    <property type="protein sequence ID" value="EHL09983.1"/>
    <property type="molecule type" value="Genomic_DNA"/>
</dbReference>
<dbReference type="PANTHER" id="PTHR43611:SF3">
    <property type="entry name" value="FLAVIN MONONUCLEOTIDE HYDROLASE 1, CHLOROPLATIC"/>
    <property type="match status" value="1"/>
</dbReference>
<dbReference type="RefSeq" id="WP_009525210.1">
    <property type="nucleotide sequence ID" value="NZ_JH414550.1"/>
</dbReference>
<comment type="caution">
    <text evidence="1">The sequence shown here is derived from an EMBL/GenBank/DDBJ whole genome shotgun (WGS) entry which is preliminary data.</text>
</comment>
<evidence type="ECO:0000313" key="2">
    <source>
        <dbReference type="Proteomes" id="UP000006437"/>
    </source>
</evidence>
<sequence length="201" mass="23419">MIDTIIFDFGNVIVDYNADYIVRCFADKDEDIKLLCDAVNHNWSALDEGIIEYDEYINQTKAMLPERLYDNVDRLFVDWYKCMPYIDGVKEIIKSLKQNGYKLIILSNAPDYFADVIDYFEVVQNFDAIVISGKIKMFKPNKDIYEYVLKKYGLTDENTLFIDDKTENVNSAKFCNINGLVFNQDAEKLKTDLKELFGINL</sequence>
<name>G9X3L8_9FIRM</name>
<evidence type="ECO:0000313" key="1">
    <source>
        <dbReference type="EMBL" id="EHL09983.1"/>
    </source>
</evidence>
<dbReference type="Gene3D" id="3.40.50.1000">
    <property type="entry name" value="HAD superfamily/HAD-like"/>
    <property type="match status" value="1"/>
</dbReference>
<dbReference type="SFLD" id="SFLDG01129">
    <property type="entry name" value="C1.5:_HAD__Beta-PGM__Phosphata"/>
    <property type="match status" value="1"/>
</dbReference>
<dbReference type="CDD" id="cd02603">
    <property type="entry name" value="HAD_sEH-N_like"/>
    <property type="match status" value="1"/>
</dbReference>
<dbReference type="InterPro" id="IPR041492">
    <property type="entry name" value="HAD_2"/>
</dbReference>
<dbReference type="PANTHER" id="PTHR43611">
    <property type="entry name" value="ALPHA-D-GLUCOSE 1-PHOSPHATE PHOSPHATASE"/>
    <property type="match status" value="1"/>
</dbReference>
<dbReference type="Pfam" id="PF13419">
    <property type="entry name" value="HAD_2"/>
    <property type="match status" value="1"/>
</dbReference>
<gene>
    <name evidence="1" type="ORF">HMPREF9629_00975</name>
</gene>
<dbReference type="NCBIfam" id="TIGR01509">
    <property type="entry name" value="HAD-SF-IA-v3"/>
    <property type="match status" value="1"/>
</dbReference>
<evidence type="ECO:0008006" key="3">
    <source>
        <dbReference type="Google" id="ProtNLM"/>
    </source>
</evidence>
<dbReference type="BioCyc" id="EBAC796937-HMP:GMGH-977-MONOMER"/>
<dbReference type="InterPro" id="IPR006439">
    <property type="entry name" value="HAD-SF_hydro_IA"/>
</dbReference>
<reference evidence="1 2" key="1">
    <citation type="submission" date="2011-08" db="EMBL/GenBank/DDBJ databases">
        <title>The Genome Sequence of Eubacteriaceae bacterium ACC19a.</title>
        <authorList>
            <consortium name="The Broad Institute Genome Sequencing Platform"/>
            <person name="Earl A."/>
            <person name="Ward D."/>
            <person name="Feldgarden M."/>
            <person name="Gevers D."/>
            <person name="Sizova M."/>
            <person name="Hazen A."/>
            <person name="Epstein S."/>
            <person name="Young S.K."/>
            <person name="Zeng Q."/>
            <person name="Gargeya S."/>
            <person name="Fitzgerald M."/>
            <person name="Haas B."/>
            <person name="Abouelleil A."/>
            <person name="Alvarado L."/>
            <person name="Arachchi H.M."/>
            <person name="Berlin A."/>
            <person name="Brown A."/>
            <person name="Chapman S.B."/>
            <person name="Chen Z."/>
            <person name="Dunbar C."/>
            <person name="Freedman E."/>
            <person name="Gearin G."/>
            <person name="Gellesch M."/>
            <person name="Goldberg J."/>
            <person name="Griggs A."/>
            <person name="Gujja S."/>
            <person name="Heiman D."/>
            <person name="Howarth C."/>
            <person name="Larson L."/>
            <person name="Lui A."/>
            <person name="MacDonald P.J.P."/>
            <person name="Montmayeur A."/>
            <person name="Murphy C."/>
            <person name="Neiman D."/>
            <person name="Pearson M."/>
            <person name="Priest M."/>
            <person name="Roberts A."/>
            <person name="Saif S."/>
            <person name="Shea T."/>
            <person name="Shenoy N."/>
            <person name="Sisk P."/>
            <person name="Stolte C."/>
            <person name="Sykes S."/>
            <person name="Wortman J."/>
            <person name="Nusbaum C."/>
            <person name="Birren B."/>
        </authorList>
    </citation>
    <scope>NUCLEOTIDE SEQUENCE [LARGE SCALE GENOMIC DNA]</scope>
    <source>
        <strain evidence="1 2">ACC19a</strain>
    </source>
</reference>
<dbReference type="AlphaFoldDB" id="G9X3L8"/>
<proteinExistence type="predicted"/>
<organism evidence="1 2">
    <name type="scientific">Peptoanaerobacter stomatis</name>
    <dbReference type="NCBI Taxonomy" id="796937"/>
    <lineage>
        <taxon>Bacteria</taxon>
        <taxon>Bacillati</taxon>
        <taxon>Bacillota</taxon>
        <taxon>Clostridia</taxon>
        <taxon>Peptostreptococcales</taxon>
        <taxon>Filifactoraceae</taxon>
        <taxon>Peptoanaerobacter</taxon>
    </lineage>
</organism>
<dbReference type="InterPro" id="IPR036412">
    <property type="entry name" value="HAD-like_sf"/>
</dbReference>
<dbReference type="SFLD" id="SFLDS00003">
    <property type="entry name" value="Haloacid_Dehalogenase"/>
    <property type="match status" value="1"/>
</dbReference>
<dbReference type="NCBIfam" id="TIGR01549">
    <property type="entry name" value="HAD-SF-IA-v1"/>
    <property type="match status" value="1"/>
</dbReference>